<dbReference type="Proteomes" id="UP000245212">
    <property type="component" value="Unassembled WGS sequence"/>
</dbReference>
<dbReference type="SUPFAM" id="SSF52833">
    <property type="entry name" value="Thioredoxin-like"/>
    <property type="match status" value="1"/>
</dbReference>
<dbReference type="Gene3D" id="3.40.30.10">
    <property type="entry name" value="Glutaredoxin"/>
    <property type="match status" value="1"/>
</dbReference>
<evidence type="ECO:0000313" key="3">
    <source>
        <dbReference type="EMBL" id="PWF25470.1"/>
    </source>
</evidence>
<dbReference type="SFLD" id="SFLDG01150">
    <property type="entry name" value="Main.1:_Beta-like"/>
    <property type="match status" value="1"/>
</dbReference>
<keyword evidence="3" id="KW-0808">Transferase</keyword>
<dbReference type="Pfam" id="PF13410">
    <property type="entry name" value="GST_C_2"/>
    <property type="match status" value="1"/>
</dbReference>
<dbReference type="SFLD" id="SFLDS00019">
    <property type="entry name" value="Glutathione_Transferase_(cytos"/>
    <property type="match status" value="1"/>
</dbReference>
<dbReference type="InterPro" id="IPR010987">
    <property type="entry name" value="Glutathione-S-Trfase_C-like"/>
</dbReference>
<evidence type="ECO:0000259" key="2">
    <source>
        <dbReference type="PROSITE" id="PS50405"/>
    </source>
</evidence>
<dbReference type="PANTHER" id="PTHR44051:SF8">
    <property type="entry name" value="GLUTATHIONE S-TRANSFERASE GSTA"/>
    <property type="match status" value="1"/>
</dbReference>
<dbReference type="Gene3D" id="1.20.1050.10">
    <property type="match status" value="1"/>
</dbReference>
<protein>
    <submittedName>
        <fullName evidence="3">Glutathione transferase GstA</fullName>
    </submittedName>
</protein>
<dbReference type="InterPro" id="IPR036249">
    <property type="entry name" value="Thioredoxin-like_sf"/>
</dbReference>
<feature type="domain" description="GST C-terminal" evidence="2">
    <location>
        <begin position="87"/>
        <end position="201"/>
    </location>
</feature>
<evidence type="ECO:0000259" key="1">
    <source>
        <dbReference type="PROSITE" id="PS50404"/>
    </source>
</evidence>
<dbReference type="InterPro" id="IPR036282">
    <property type="entry name" value="Glutathione-S-Trfase_C_sf"/>
</dbReference>
<dbReference type="PROSITE" id="PS50405">
    <property type="entry name" value="GST_CTER"/>
    <property type="match status" value="1"/>
</dbReference>
<dbReference type="Pfam" id="PF13409">
    <property type="entry name" value="GST_N_2"/>
    <property type="match status" value="1"/>
</dbReference>
<dbReference type="GO" id="GO:0016740">
    <property type="term" value="F:transferase activity"/>
    <property type="evidence" value="ECO:0007669"/>
    <property type="project" value="UniProtKB-KW"/>
</dbReference>
<organism evidence="3 4">
    <name type="scientific">Corticimicrobacter populi</name>
    <dbReference type="NCBI Taxonomy" id="2175229"/>
    <lineage>
        <taxon>Bacteria</taxon>
        <taxon>Pseudomonadati</taxon>
        <taxon>Pseudomonadota</taxon>
        <taxon>Betaproteobacteria</taxon>
        <taxon>Burkholderiales</taxon>
        <taxon>Alcaligenaceae</taxon>
        <taxon>Corticimicrobacter</taxon>
    </lineage>
</organism>
<comment type="caution">
    <text evidence="3">The sequence shown here is derived from an EMBL/GenBank/DDBJ whole genome shotgun (WGS) entry which is preliminary data.</text>
</comment>
<dbReference type="SFLD" id="SFLDG00358">
    <property type="entry name" value="Main_(cytGST)"/>
    <property type="match status" value="1"/>
</dbReference>
<dbReference type="CDD" id="cd03188">
    <property type="entry name" value="GST_C_Beta"/>
    <property type="match status" value="1"/>
</dbReference>
<dbReference type="InterPro" id="IPR004045">
    <property type="entry name" value="Glutathione_S-Trfase_N"/>
</dbReference>
<dbReference type="CDD" id="cd03057">
    <property type="entry name" value="GST_N_Beta"/>
    <property type="match status" value="1"/>
</dbReference>
<dbReference type="AlphaFoldDB" id="A0A2V1K4H5"/>
<dbReference type="RefSeq" id="WP_109060873.1">
    <property type="nucleotide sequence ID" value="NZ_QETA01000001.1"/>
</dbReference>
<dbReference type="EMBL" id="QETA01000001">
    <property type="protein sequence ID" value="PWF25470.1"/>
    <property type="molecule type" value="Genomic_DNA"/>
</dbReference>
<feature type="domain" description="GST N-terminal" evidence="1">
    <location>
        <begin position="1"/>
        <end position="81"/>
    </location>
</feature>
<name>A0A2V1K4H5_9BURK</name>
<accession>A0A2V1K4H5</accession>
<gene>
    <name evidence="3" type="ORF">DD235_04905</name>
</gene>
<keyword evidence="4" id="KW-1185">Reference proteome</keyword>
<proteinExistence type="predicted"/>
<sequence>MKLYYSPGTCALVPHIVANEAGITLDLVKVKLASKKTEDGTNYLEINPNGYVPALVLDDGRTLTEASVLGQYLADLKPDSGLMPQAGAFERYKVQQWLSFISTELHKNYSPLFRPGIPEETRAASRVLLTQRFGYVETELADGPFLTGATFTVADAYLWTVLGWARLVEFDISGFARLQHFMAEVAARPAVQRSLQEQGLV</sequence>
<evidence type="ECO:0000313" key="4">
    <source>
        <dbReference type="Proteomes" id="UP000245212"/>
    </source>
</evidence>
<dbReference type="SUPFAM" id="SSF47616">
    <property type="entry name" value="GST C-terminal domain-like"/>
    <property type="match status" value="1"/>
</dbReference>
<dbReference type="NCBIfam" id="NF007831">
    <property type="entry name" value="PRK10542.1"/>
    <property type="match status" value="1"/>
</dbReference>
<reference evidence="4" key="1">
    <citation type="submission" date="2018-05" db="EMBL/GenBank/DDBJ databases">
        <authorList>
            <person name="Li Y."/>
        </authorList>
    </citation>
    <scope>NUCLEOTIDE SEQUENCE [LARGE SCALE GENOMIC DNA]</scope>
    <source>
        <strain evidence="4">3d-2-2</strain>
    </source>
</reference>
<dbReference type="PROSITE" id="PS50404">
    <property type="entry name" value="GST_NTER"/>
    <property type="match status" value="1"/>
</dbReference>
<dbReference type="InterPro" id="IPR040079">
    <property type="entry name" value="Glutathione_S-Trfase"/>
</dbReference>
<dbReference type="PANTHER" id="PTHR44051">
    <property type="entry name" value="GLUTATHIONE S-TRANSFERASE-RELATED"/>
    <property type="match status" value="1"/>
</dbReference>